<organism evidence="1 2">
    <name type="scientific">Candidatus Magasanikbacteria bacterium GW2011_GWE2_42_7</name>
    <dbReference type="NCBI Taxonomy" id="1619052"/>
    <lineage>
        <taxon>Bacteria</taxon>
        <taxon>Candidatus Magasanikiibacteriota</taxon>
    </lineage>
</organism>
<accession>A0A0G1BDA9</accession>
<protein>
    <submittedName>
        <fullName evidence="1">Uncharacterized protein</fullName>
    </submittedName>
</protein>
<dbReference type="AlphaFoldDB" id="A0A0G1BDA9"/>
<evidence type="ECO:0000313" key="1">
    <source>
        <dbReference type="EMBL" id="KKS71360.1"/>
    </source>
</evidence>
<dbReference type="EMBL" id="LCEK01000031">
    <property type="protein sequence ID" value="KKS71360.1"/>
    <property type="molecule type" value="Genomic_DNA"/>
</dbReference>
<comment type="caution">
    <text evidence="1">The sequence shown here is derived from an EMBL/GenBank/DDBJ whole genome shotgun (WGS) entry which is preliminary data.</text>
</comment>
<reference evidence="1 2" key="1">
    <citation type="journal article" date="2015" name="Nature">
        <title>rRNA introns, odd ribosomes, and small enigmatic genomes across a large radiation of phyla.</title>
        <authorList>
            <person name="Brown C.T."/>
            <person name="Hug L.A."/>
            <person name="Thomas B.C."/>
            <person name="Sharon I."/>
            <person name="Castelle C.J."/>
            <person name="Singh A."/>
            <person name="Wilkins M.J."/>
            <person name="Williams K.H."/>
            <person name="Banfield J.F."/>
        </authorList>
    </citation>
    <scope>NUCLEOTIDE SEQUENCE [LARGE SCALE GENOMIC DNA]</scope>
</reference>
<gene>
    <name evidence="1" type="ORF">UV42_C0031G0009</name>
</gene>
<evidence type="ECO:0000313" key="2">
    <source>
        <dbReference type="Proteomes" id="UP000033867"/>
    </source>
</evidence>
<sequence>MKPRTAGSLRIVCRVPSLQMYEKEGSIATHLIVKLSIGLLDYLYGVFRLRQNSTN</sequence>
<proteinExistence type="predicted"/>
<dbReference type="Proteomes" id="UP000033867">
    <property type="component" value="Unassembled WGS sequence"/>
</dbReference>
<name>A0A0G1BDA9_9BACT</name>